<dbReference type="Proteomes" id="UP000016931">
    <property type="component" value="Unassembled WGS sequence"/>
</dbReference>
<proteinExistence type="predicted"/>
<keyword evidence="4" id="KW-1185">Reference proteome</keyword>
<dbReference type="OMA" id="TWEYGNE"/>
<evidence type="ECO:0000313" key="4">
    <source>
        <dbReference type="Proteomes" id="UP000016931"/>
    </source>
</evidence>
<dbReference type="InterPro" id="IPR052974">
    <property type="entry name" value="GH79_Enzymes"/>
</dbReference>
<dbReference type="PANTHER" id="PTHR36183">
    <property type="entry name" value="BETA-GLUCURONIDASE"/>
    <property type="match status" value="1"/>
</dbReference>
<dbReference type="InterPro" id="IPR013780">
    <property type="entry name" value="Glyco_hydro_b"/>
</dbReference>
<keyword evidence="1" id="KW-0732">Signal</keyword>
<dbReference type="InterPro" id="IPR017853">
    <property type="entry name" value="GH"/>
</dbReference>
<evidence type="ECO:0000256" key="1">
    <source>
        <dbReference type="SAM" id="SignalP"/>
    </source>
</evidence>
<evidence type="ECO:0000259" key="2">
    <source>
        <dbReference type="Pfam" id="PF16862"/>
    </source>
</evidence>
<protein>
    <submittedName>
        <fullName evidence="3">Glycoside hydrolase family 79 protein</fullName>
    </submittedName>
</protein>
<dbReference type="OrthoDB" id="2831684at2759"/>
<dbReference type="eggNOG" id="ENOG502QW09">
    <property type="taxonomic scope" value="Eukaryota"/>
</dbReference>
<dbReference type="InterPro" id="IPR031728">
    <property type="entry name" value="GlcAase_C"/>
</dbReference>
<dbReference type="Gene3D" id="2.60.40.1180">
    <property type="entry name" value="Golgi alpha-mannosidase II"/>
    <property type="match status" value="1"/>
</dbReference>
<reference evidence="3 4" key="1">
    <citation type="journal article" date="2012" name="PLoS Pathog.">
        <title>Diverse lifestyles and strategies of plant pathogenesis encoded in the genomes of eighteen Dothideomycetes fungi.</title>
        <authorList>
            <person name="Ohm R.A."/>
            <person name="Feau N."/>
            <person name="Henrissat B."/>
            <person name="Schoch C.L."/>
            <person name="Horwitz B.A."/>
            <person name="Barry K.W."/>
            <person name="Condon B.J."/>
            <person name="Copeland A.C."/>
            <person name="Dhillon B."/>
            <person name="Glaser F."/>
            <person name="Hesse C.N."/>
            <person name="Kosti I."/>
            <person name="LaButti K."/>
            <person name="Lindquist E.A."/>
            <person name="Lucas S."/>
            <person name="Salamov A.A."/>
            <person name="Bradshaw R.E."/>
            <person name="Ciuffetti L."/>
            <person name="Hamelin R.C."/>
            <person name="Kema G.H.J."/>
            <person name="Lawrence C."/>
            <person name="Scott J.A."/>
            <person name="Spatafora J.W."/>
            <person name="Turgeon B.G."/>
            <person name="de Wit P.J.G.M."/>
            <person name="Zhong S."/>
            <person name="Goodwin S.B."/>
            <person name="Grigoriev I.V."/>
        </authorList>
    </citation>
    <scope>NUCLEOTIDE SEQUENCE [LARGE SCALE GENOMIC DNA]</scope>
    <source>
        <strain evidence="3 4">SO2202</strain>
    </source>
</reference>
<dbReference type="GO" id="GO:0016787">
    <property type="term" value="F:hydrolase activity"/>
    <property type="evidence" value="ECO:0007669"/>
    <property type="project" value="UniProtKB-KW"/>
</dbReference>
<feature type="non-terminal residue" evidence="3">
    <location>
        <position position="530"/>
    </location>
</feature>
<dbReference type="SUPFAM" id="SSF51445">
    <property type="entry name" value="(Trans)glycosidases"/>
    <property type="match status" value="1"/>
</dbReference>
<dbReference type="HOGENOM" id="CLU_022148_0_0_1"/>
<feature type="signal peptide" evidence="1">
    <location>
        <begin position="1"/>
        <end position="17"/>
    </location>
</feature>
<feature type="domain" description="Beta-glucuronidase C-terminal" evidence="2">
    <location>
        <begin position="420"/>
        <end position="527"/>
    </location>
</feature>
<dbReference type="PANTHER" id="PTHR36183:SF2">
    <property type="entry name" value="BETA-GLUCURONIDASE C-TERMINAL DOMAIN-CONTAINING PROTEIN"/>
    <property type="match status" value="1"/>
</dbReference>
<accession>M3CCR9</accession>
<organism evidence="3 4">
    <name type="scientific">Sphaerulina musiva (strain SO2202)</name>
    <name type="common">Poplar stem canker fungus</name>
    <name type="synonym">Septoria musiva</name>
    <dbReference type="NCBI Taxonomy" id="692275"/>
    <lineage>
        <taxon>Eukaryota</taxon>
        <taxon>Fungi</taxon>
        <taxon>Dikarya</taxon>
        <taxon>Ascomycota</taxon>
        <taxon>Pezizomycotina</taxon>
        <taxon>Dothideomycetes</taxon>
        <taxon>Dothideomycetidae</taxon>
        <taxon>Mycosphaerellales</taxon>
        <taxon>Mycosphaerellaceae</taxon>
        <taxon>Sphaerulina</taxon>
    </lineage>
</organism>
<dbReference type="Gene3D" id="3.20.20.80">
    <property type="entry name" value="Glycosidases"/>
    <property type="match status" value="1"/>
</dbReference>
<sequence length="530" mass="57830">MKLLPALSPMTLMAVLARSTDIITTIPSAPPLHANTPLDQFLSYSIEFSSFVDYAGNLSHPNTYSDTLLENIAHYAGRKPLVRVGGNTQDLTIFNSSQKQAVEQQFSASNPDYPANQTIGPAFFESYLTWPGVLFSHGFNLAATAPEHQQAVLDSVYYACRTLRDKLYAWELGNEPDFYAVKALNPTPPRQTGYTEAQYVAEWLALSQRMRRHMQTSCPDLAQHQHPRFWGPSLAGNPALSNFSAPKVFSAGYNSEESISMISQHKYIAARGDAGLSLQGTLMNHTNNKRAVSELLAVSASIQAISNETLRPQNAAFILGEGNSLARQGIGGVSNSFGAALWGFDYALTLVANGIGRWHVHQGTNYRYQAWQPVETRNTTKGTKAPYYGNIAAAAFLGDLSTKHRPQIADLGLPGSDQSAFALYTRGRLSKIALLNLRAWNATSDSAARPTESYTFQLPRGYRQASLQRLSANGSDAITGVTFDGFSYAAELDSGRPVRLQNVTCDEHVAVRNGRVTVTLPLSSAVILNL</sequence>
<dbReference type="AlphaFoldDB" id="M3CCR9"/>
<name>M3CCR9_SPHMS</name>
<dbReference type="GeneID" id="27907690"/>
<dbReference type="Pfam" id="PF16862">
    <property type="entry name" value="Glyco_hydro_79C"/>
    <property type="match status" value="1"/>
</dbReference>
<keyword evidence="3" id="KW-0378">Hydrolase</keyword>
<dbReference type="EMBL" id="KB456268">
    <property type="protein sequence ID" value="EMF10207.1"/>
    <property type="molecule type" value="Genomic_DNA"/>
</dbReference>
<feature type="chain" id="PRO_5004031899" evidence="1">
    <location>
        <begin position="18"/>
        <end position="530"/>
    </location>
</feature>
<dbReference type="RefSeq" id="XP_016758328.1">
    <property type="nucleotide sequence ID" value="XM_016910553.1"/>
</dbReference>
<evidence type="ECO:0000313" key="3">
    <source>
        <dbReference type="EMBL" id="EMF10207.1"/>
    </source>
</evidence>
<gene>
    <name evidence="3" type="ORF">SEPMUDRAFT_91359</name>
</gene>